<evidence type="ECO:0000256" key="1">
    <source>
        <dbReference type="ARBA" id="ARBA00008270"/>
    </source>
</evidence>
<name>A0A8H4TQZ8_9HYPO</name>
<dbReference type="PANTHER" id="PTHR13774">
    <property type="entry name" value="PHENAZINE BIOSYNTHESIS PROTEIN"/>
    <property type="match status" value="1"/>
</dbReference>
<dbReference type="Pfam" id="PF02567">
    <property type="entry name" value="PhzC-PhzF"/>
    <property type="match status" value="1"/>
</dbReference>
<protein>
    <recommendedName>
        <fullName evidence="6">Phenazine biosynthesis protein</fullName>
    </recommendedName>
</protein>
<accession>A0A8H4TQZ8</accession>
<gene>
    <name evidence="4" type="ORF">FSARC_9653</name>
</gene>
<sequence length="335" mass="36712">MCSLNGNHQQHLESLSYPQGTEVHNLTPNPSYSSLRMTMQYLEFAVIDALTKTPFTGNPTPVLIIDHAKPWPDTVKLQEIAREMNHLETMFARLSISEKVTTYDVRCFTPTEEIGFCGHGLFAVALMLRKHCDGQIFLKASDGRVAKAQLLQGDDANAEILLGAPAGIELLIPPLPVSGSLNENNELRTAFAKSLVIEPNQIEELATNAFNDVIIQVKHDVDFSYANPGIDAMGLHNASPSGTRAQIVTSRGDRLGVDYLKRVFWEGSEDHSTGSTHCVLIPYWSEKLGKSRMSCKQLSERTGEVEVKAETDGSGYVSLLGMGVKVLEGKIALLS</sequence>
<evidence type="ECO:0000256" key="3">
    <source>
        <dbReference type="PIRSR" id="PIRSR016184-1"/>
    </source>
</evidence>
<dbReference type="Proteomes" id="UP000622797">
    <property type="component" value="Unassembled WGS sequence"/>
</dbReference>
<comment type="caution">
    <text evidence="4">The sequence shown here is derived from an EMBL/GenBank/DDBJ whole genome shotgun (WGS) entry which is preliminary data.</text>
</comment>
<comment type="similarity">
    <text evidence="1">Belongs to the PhzF family.</text>
</comment>
<dbReference type="PANTHER" id="PTHR13774:SF17">
    <property type="entry name" value="PHENAZINE BIOSYNTHESIS-LIKE DOMAIN-CONTAINING PROTEIN"/>
    <property type="match status" value="1"/>
</dbReference>
<proteinExistence type="inferred from homology"/>
<dbReference type="GO" id="GO:0005737">
    <property type="term" value="C:cytoplasm"/>
    <property type="evidence" value="ECO:0007669"/>
    <property type="project" value="TreeGrafter"/>
</dbReference>
<dbReference type="Gene3D" id="3.10.310.10">
    <property type="entry name" value="Diaminopimelate Epimerase, Chain A, domain 1"/>
    <property type="match status" value="2"/>
</dbReference>
<dbReference type="EMBL" id="JABEXW010000556">
    <property type="protein sequence ID" value="KAF4962264.1"/>
    <property type="molecule type" value="Genomic_DNA"/>
</dbReference>
<dbReference type="SUPFAM" id="SSF54506">
    <property type="entry name" value="Diaminopimelate epimerase-like"/>
    <property type="match status" value="1"/>
</dbReference>
<keyword evidence="2" id="KW-0413">Isomerase</keyword>
<evidence type="ECO:0008006" key="6">
    <source>
        <dbReference type="Google" id="ProtNLM"/>
    </source>
</evidence>
<keyword evidence="5" id="KW-1185">Reference proteome</keyword>
<dbReference type="AlphaFoldDB" id="A0A8H4TQZ8"/>
<dbReference type="OrthoDB" id="412383at2759"/>
<dbReference type="PIRSF" id="PIRSF016184">
    <property type="entry name" value="PhzC_PhzF"/>
    <property type="match status" value="1"/>
</dbReference>
<evidence type="ECO:0000256" key="2">
    <source>
        <dbReference type="ARBA" id="ARBA00023235"/>
    </source>
</evidence>
<feature type="active site" evidence="3">
    <location>
        <position position="88"/>
    </location>
</feature>
<reference evidence="4" key="1">
    <citation type="journal article" date="2020" name="BMC Genomics">
        <title>Correction to: Identification and distribution of gene clusters required for synthesis of sphingolipid metabolism inhibitors in diverse species of the filamentous fungus Fusarium.</title>
        <authorList>
            <person name="Kim H.S."/>
            <person name="Lohmar J.M."/>
            <person name="Busman M."/>
            <person name="Brown D.W."/>
            <person name="Naumann T.A."/>
            <person name="Divon H.H."/>
            <person name="Lysoe E."/>
            <person name="Uhlig S."/>
            <person name="Proctor R.H."/>
        </authorList>
    </citation>
    <scope>NUCLEOTIDE SEQUENCE</scope>
    <source>
        <strain evidence="4">NRRL 20472</strain>
    </source>
</reference>
<reference evidence="4" key="2">
    <citation type="submission" date="2020-05" db="EMBL/GenBank/DDBJ databases">
        <authorList>
            <person name="Kim H.-S."/>
            <person name="Proctor R.H."/>
            <person name="Brown D.W."/>
        </authorList>
    </citation>
    <scope>NUCLEOTIDE SEQUENCE</scope>
    <source>
        <strain evidence="4">NRRL 20472</strain>
    </source>
</reference>
<dbReference type="GO" id="GO:0016853">
    <property type="term" value="F:isomerase activity"/>
    <property type="evidence" value="ECO:0007669"/>
    <property type="project" value="UniProtKB-KW"/>
</dbReference>
<evidence type="ECO:0000313" key="5">
    <source>
        <dbReference type="Proteomes" id="UP000622797"/>
    </source>
</evidence>
<dbReference type="InterPro" id="IPR003719">
    <property type="entry name" value="Phenazine_PhzF-like"/>
</dbReference>
<evidence type="ECO:0000313" key="4">
    <source>
        <dbReference type="EMBL" id="KAF4962264.1"/>
    </source>
</evidence>
<organism evidence="4 5">
    <name type="scientific">Fusarium sarcochroum</name>
    <dbReference type="NCBI Taxonomy" id="1208366"/>
    <lineage>
        <taxon>Eukaryota</taxon>
        <taxon>Fungi</taxon>
        <taxon>Dikarya</taxon>
        <taxon>Ascomycota</taxon>
        <taxon>Pezizomycotina</taxon>
        <taxon>Sordariomycetes</taxon>
        <taxon>Hypocreomycetidae</taxon>
        <taxon>Hypocreales</taxon>
        <taxon>Nectriaceae</taxon>
        <taxon>Fusarium</taxon>
        <taxon>Fusarium lateritium species complex</taxon>
    </lineage>
</organism>